<dbReference type="Proteomes" id="UP001172457">
    <property type="component" value="Chromosome 7"/>
</dbReference>
<reference evidence="4" key="1">
    <citation type="submission" date="2023-03" db="EMBL/GenBank/DDBJ databases">
        <title>Chromosome-scale reference genome and RAD-based genetic map of yellow starthistle (Centaurea solstitialis) reveal putative structural variation and QTLs associated with invader traits.</title>
        <authorList>
            <person name="Reatini B."/>
            <person name="Cang F.A."/>
            <person name="Jiang Q."/>
            <person name="Mckibben M.T.W."/>
            <person name="Barker M.S."/>
            <person name="Rieseberg L.H."/>
            <person name="Dlugosch K.M."/>
        </authorList>
    </citation>
    <scope>NUCLEOTIDE SEQUENCE</scope>
    <source>
        <strain evidence="4">CAN-66</strain>
        <tissue evidence="4">Leaf</tissue>
    </source>
</reference>
<name>A0AA38SV71_9ASTR</name>
<dbReference type="PANTHER" id="PTHR31147">
    <property type="entry name" value="ACYL TRANSFERASE 4"/>
    <property type="match status" value="1"/>
</dbReference>
<evidence type="ECO:0000256" key="2">
    <source>
        <dbReference type="ARBA" id="ARBA00022679"/>
    </source>
</evidence>
<evidence type="ECO:0000313" key="5">
    <source>
        <dbReference type="Proteomes" id="UP001172457"/>
    </source>
</evidence>
<dbReference type="Pfam" id="PF02458">
    <property type="entry name" value="Transferase"/>
    <property type="match status" value="1"/>
</dbReference>
<keyword evidence="2" id="KW-0808">Transferase</keyword>
<protein>
    <recommendedName>
        <fullName evidence="6">Omega-hydroxypalmitate O-feruloyl transferase</fullName>
    </recommendedName>
</protein>
<accession>A0AA38SV71</accession>
<comment type="caution">
    <text evidence="4">The sequence shown here is derived from an EMBL/GenBank/DDBJ whole genome shotgun (WGS) entry which is preliminary data.</text>
</comment>
<dbReference type="InterPro" id="IPR050898">
    <property type="entry name" value="Plant_acyltransferase"/>
</dbReference>
<dbReference type="Gene3D" id="3.30.559.10">
    <property type="entry name" value="Chloramphenicol acetyltransferase-like domain"/>
    <property type="match status" value="2"/>
</dbReference>
<sequence>MANMDTSQAQVHIKEATLILPSDPTPTHLLNLSAVDSQLFLRFTIEYLLIYRFNGALGRDRIAARVKAALARALVPYYPLAGRVRARADGSALEVVCRAQGAVYVEAAADLTLADFEKAPRHVTEWRRLLALQVADVLKGAPPLVVQLTWLADGAAALGLGFSHCVCDGVGSVEFLNLFASLAAGSRRHGAVAAELKPKPVWQRHLLDPTPFCKQLTPSQHPEFNRVTDYCEFMTRFNPDQLTPTSVTFDEWRLNELKNSITRPSQLSKSSPTSFEVLSAKIWRSWAKALSFPPQQILKLVFSIDIRHRVKPSLPTGYYGNAIVLGCAQATAKDLAEKNLSFATELIREAKDRVDDTFVKEVVNSVSLNGSRSVPDPVGVLILSQWSRLGLERVDFGLGRPVQVGPVCTDRYCILLPVDDHSRSVKVMLAVPSVAVDKYVDLMTAVQ</sequence>
<evidence type="ECO:0000256" key="1">
    <source>
        <dbReference type="ARBA" id="ARBA00009861"/>
    </source>
</evidence>
<dbReference type="InterPro" id="IPR023213">
    <property type="entry name" value="CAT-like_dom_sf"/>
</dbReference>
<keyword evidence="5" id="KW-1185">Reference proteome</keyword>
<comment type="similarity">
    <text evidence="1">Belongs to the plant acyltransferase family.</text>
</comment>
<proteinExistence type="inferred from homology"/>
<organism evidence="4 5">
    <name type="scientific">Centaurea solstitialis</name>
    <name type="common">yellow star-thistle</name>
    <dbReference type="NCBI Taxonomy" id="347529"/>
    <lineage>
        <taxon>Eukaryota</taxon>
        <taxon>Viridiplantae</taxon>
        <taxon>Streptophyta</taxon>
        <taxon>Embryophyta</taxon>
        <taxon>Tracheophyta</taxon>
        <taxon>Spermatophyta</taxon>
        <taxon>Magnoliopsida</taxon>
        <taxon>eudicotyledons</taxon>
        <taxon>Gunneridae</taxon>
        <taxon>Pentapetalae</taxon>
        <taxon>asterids</taxon>
        <taxon>campanulids</taxon>
        <taxon>Asterales</taxon>
        <taxon>Asteraceae</taxon>
        <taxon>Carduoideae</taxon>
        <taxon>Cardueae</taxon>
        <taxon>Centaureinae</taxon>
        <taxon>Centaurea</taxon>
    </lineage>
</organism>
<dbReference type="SUPFAM" id="SSF52777">
    <property type="entry name" value="CoA-dependent acyltransferases"/>
    <property type="match status" value="1"/>
</dbReference>
<keyword evidence="3" id="KW-0012">Acyltransferase</keyword>
<evidence type="ECO:0008006" key="6">
    <source>
        <dbReference type="Google" id="ProtNLM"/>
    </source>
</evidence>
<evidence type="ECO:0000313" key="4">
    <source>
        <dbReference type="EMBL" id="KAJ9539817.1"/>
    </source>
</evidence>
<dbReference type="AlphaFoldDB" id="A0AA38SV71"/>
<gene>
    <name evidence="4" type="ORF">OSB04_026323</name>
</gene>
<dbReference type="EMBL" id="JARYMX010000007">
    <property type="protein sequence ID" value="KAJ9539817.1"/>
    <property type="molecule type" value="Genomic_DNA"/>
</dbReference>
<evidence type="ECO:0000256" key="3">
    <source>
        <dbReference type="ARBA" id="ARBA00023315"/>
    </source>
</evidence>
<dbReference type="PANTHER" id="PTHR31147:SF1">
    <property type="entry name" value="ACYL TRANSFERASE 4"/>
    <property type="match status" value="1"/>
</dbReference>
<dbReference type="GO" id="GO:0016746">
    <property type="term" value="F:acyltransferase activity"/>
    <property type="evidence" value="ECO:0007669"/>
    <property type="project" value="UniProtKB-KW"/>
</dbReference>